<comment type="caution">
    <text evidence="1">The sequence shown here is derived from an EMBL/GenBank/DDBJ whole genome shotgun (WGS) entry which is preliminary data.</text>
</comment>
<dbReference type="EMBL" id="JAUEPR010000108">
    <property type="protein sequence ID" value="KAK0463415.1"/>
    <property type="molecule type" value="Genomic_DNA"/>
</dbReference>
<accession>A0AA39ND45</accession>
<keyword evidence="2" id="KW-1185">Reference proteome</keyword>
<gene>
    <name evidence="1" type="ORF">IW261DRAFT_139366</name>
</gene>
<evidence type="ECO:0000313" key="1">
    <source>
        <dbReference type="EMBL" id="KAK0463415.1"/>
    </source>
</evidence>
<organism evidence="1 2">
    <name type="scientific">Armillaria novae-zelandiae</name>
    <dbReference type="NCBI Taxonomy" id="153914"/>
    <lineage>
        <taxon>Eukaryota</taxon>
        <taxon>Fungi</taxon>
        <taxon>Dikarya</taxon>
        <taxon>Basidiomycota</taxon>
        <taxon>Agaricomycotina</taxon>
        <taxon>Agaricomycetes</taxon>
        <taxon>Agaricomycetidae</taxon>
        <taxon>Agaricales</taxon>
        <taxon>Marasmiineae</taxon>
        <taxon>Physalacriaceae</taxon>
        <taxon>Armillaria</taxon>
    </lineage>
</organism>
<sequence>MMQMAKRHDPIMGKDVRICMWLTSSAMRVMTFAPLKRFLLLNSHVTILCPALCVCISLTNAFRPWKRVAICSKLFTATYVPLLLSVLFISPC</sequence>
<evidence type="ECO:0000313" key="2">
    <source>
        <dbReference type="Proteomes" id="UP001175227"/>
    </source>
</evidence>
<dbReference type="Proteomes" id="UP001175227">
    <property type="component" value="Unassembled WGS sequence"/>
</dbReference>
<name>A0AA39ND45_9AGAR</name>
<protein>
    <submittedName>
        <fullName evidence="1">Uncharacterized protein</fullName>
    </submittedName>
</protein>
<reference evidence="1" key="1">
    <citation type="submission" date="2023-06" db="EMBL/GenBank/DDBJ databases">
        <authorList>
            <consortium name="Lawrence Berkeley National Laboratory"/>
            <person name="Ahrendt S."/>
            <person name="Sahu N."/>
            <person name="Indic B."/>
            <person name="Wong-Bajracharya J."/>
            <person name="Merenyi Z."/>
            <person name="Ke H.-M."/>
            <person name="Monk M."/>
            <person name="Kocsube S."/>
            <person name="Drula E."/>
            <person name="Lipzen A."/>
            <person name="Balint B."/>
            <person name="Henrissat B."/>
            <person name="Andreopoulos B."/>
            <person name="Martin F.M."/>
            <person name="Harder C.B."/>
            <person name="Rigling D."/>
            <person name="Ford K.L."/>
            <person name="Foster G.D."/>
            <person name="Pangilinan J."/>
            <person name="Papanicolaou A."/>
            <person name="Barry K."/>
            <person name="LaButti K."/>
            <person name="Viragh M."/>
            <person name="Koriabine M."/>
            <person name="Yan M."/>
            <person name="Riley R."/>
            <person name="Champramary S."/>
            <person name="Plett K.L."/>
            <person name="Tsai I.J."/>
            <person name="Slot J."/>
            <person name="Sipos G."/>
            <person name="Plett J."/>
            <person name="Nagy L.G."/>
            <person name="Grigoriev I.V."/>
        </authorList>
    </citation>
    <scope>NUCLEOTIDE SEQUENCE</scope>
    <source>
        <strain evidence="1">ICMP 16352</strain>
    </source>
</reference>
<proteinExistence type="predicted"/>
<dbReference type="AlphaFoldDB" id="A0AA39ND45"/>